<dbReference type="OrthoDB" id="3261349at2759"/>
<reference evidence="2" key="1">
    <citation type="submission" date="2020-11" db="EMBL/GenBank/DDBJ databases">
        <authorList>
            <consortium name="DOE Joint Genome Institute"/>
            <person name="Ahrendt S."/>
            <person name="Riley R."/>
            <person name="Andreopoulos W."/>
            <person name="Labutti K."/>
            <person name="Pangilinan J."/>
            <person name="Ruiz-Duenas F.J."/>
            <person name="Barrasa J.M."/>
            <person name="Sanchez-Garcia M."/>
            <person name="Camarero S."/>
            <person name="Miyauchi S."/>
            <person name="Serrano A."/>
            <person name="Linde D."/>
            <person name="Babiker R."/>
            <person name="Drula E."/>
            <person name="Ayuso-Fernandez I."/>
            <person name="Pacheco R."/>
            <person name="Padilla G."/>
            <person name="Ferreira P."/>
            <person name="Barriuso J."/>
            <person name="Kellner H."/>
            <person name="Castanera R."/>
            <person name="Alfaro M."/>
            <person name="Ramirez L."/>
            <person name="Pisabarro A.G."/>
            <person name="Kuo A."/>
            <person name="Tritt A."/>
            <person name="Lipzen A."/>
            <person name="He G."/>
            <person name="Yan M."/>
            <person name="Ng V."/>
            <person name="Cullen D."/>
            <person name="Martin F."/>
            <person name="Rosso M.-N."/>
            <person name="Henrissat B."/>
            <person name="Hibbett D."/>
            <person name="Martinez A.T."/>
            <person name="Grigoriev I.V."/>
        </authorList>
    </citation>
    <scope>NUCLEOTIDE SEQUENCE</scope>
    <source>
        <strain evidence="2">CBS 506.95</strain>
    </source>
</reference>
<feature type="transmembrane region" description="Helical" evidence="1">
    <location>
        <begin position="85"/>
        <end position="105"/>
    </location>
</feature>
<protein>
    <submittedName>
        <fullName evidence="2">Uncharacterized protein</fullName>
    </submittedName>
</protein>
<comment type="caution">
    <text evidence="2">The sequence shown here is derived from an EMBL/GenBank/DDBJ whole genome shotgun (WGS) entry which is preliminary data.</text>
</comment>
<evidence type="ECO:0000256" key="1">
    <source>
        <dbReference type="SAM" id="Phobius"/>
    </source>
</evidence>
<accession>A0A9P6EAE1</accession>
<keyword evidence="1" id="KW-0472">Membrane</keyword>
<dbReference type="Proteomes" id="UP000807306">
    <property type="component" value="Unassembled WGS sequence"/>
</dbReference>
<proteinExistence type="predicted"/>
<feature type="transmembrane region" description="Helical" evidence="1">
    <location>
        <begin position="12"/>
        <end position="38"/>
    </location>
</feature>
<keyword evidence="1" id="KW-0812">Transmembrane</keyword>
<dbReference type="EMBL" id="MU157884">
    <property type="protein sequence ID" value="KAF9525442.1"/>
    <property type="molecule type" value="Genomic_DNA"/>
</dbReference>
<evidence type="ECO:0000313" key="3">
    <source>
        <dbReference type="Proteomes" id="UP000807306"/>
    </source>
</evidence>
<feature type="transmembrane region" description="Helical" evidence="1">
    <location>
        <begin position="132"/>
        <end position="153"/>
    </location>
</feature>
<organism evidence="2 3">
    <name type="scientific">Crepidotus variabilis</name>
    <dbReference type="NCBI Taxonomy" id="179855"/>
    <lineage>
        <taxon>Eukaryota</taxon>
        <taxon>Fungi</taxon>
        <taxon>Dikarya</taxon>
        <taxon>Basidiomycota</taxon>
        <taxon>Agaricomycotina</taxon>
        <taxon>Agaricomycetes</taxon>
        <taxon>Agaricomycetidae</taxon>
        <taxon>Agaricales</taxon>
        <taxon>Agaricineae</taxon>
        <taxon>Crepidotaceae</taxon>
        <taxon>Crepidotus</taxon>
    </lineage>
</organism>
<sequence>MEVERMWKRHFSWAMLLFYVNRYLTLFGHIPVMMEYFWISSNADKLQVCDVLQRYHQYFAIAVQLIVASLLAIRIYALYGRSRRVLILVFLVIFTALGIGCWSILGHKHVQKPDIYLPTGCSATVTHDEATYMAIAWGGMLAFDVMIFSMTLYKSLVMPRLRGTSLFTVLMRDGAIYFACIVASNLGNMLTFLYGSPFTRGVSTMFTNVISSTMTARLMLNLRHPDLASNCKQTRYPQRTGQRELRFNVDSTYTGEDSGYTDSSILTPVKDRFLHFEGKEAGICPVIDKYENMMLSEARSKV</sequence>
<name>A0A9P6EAE1_9AGAR</name>
<evidence type="ECO:0000313" key="2">
    <source>
        <dbReference type="EMBL" id="KAF9525442.1"/>
    </source>
</evidence>
<feature type="transmembrane region" description="Helical" evidence="1">
    <location>
        <begin position="58"/>
        <end position="78"/>
    </location>
</feature>
<feature type="transmembrane region" description="Helical" evidence="1">
    <location>
        <begin position="174"/>
        <end position="195"/>
    </location>
</feature>
<gene>
    <name evidence="2" type="ORF">CPB83DRAFT_550014</name>
</gene>
<keyword evidence="1" id="KW-1133">Transmembrane helix</keyword>
<dbReference type="AlphaFoldDB" id="A0A9P6EAE1"/>
<keyword evidence="3" id="KW-1185">Reference proteome</keyword>